<name>A0ABW0ZVV5_9ACTN</name>
<organism evidence="1 2">
    <name type="scientific">Actinomadura rugatobispora</name>
    <dbReference type="NCBI Taxonomy" id="1994"/>
    <lineage>
        <taxon>Bacteria</taxon>
        <taxon>Bacillati</taxon>
        <taxon>Actinomycetota</taxon>
        <taxon>Actinomycetes</taxon>
        <taxon>Streptosporangiales</taxon>
        <taxon>Thermomonosporaceae</taxon>
        <taxon>Actinomadura</taxon>
    </lineage>
</organism>
<dbReference type="EMBL" id="JBHSON010000011">
    <property type="protein sequence ID" value="MFC5746049.1"/>
    <property type="molecule type" value="Genomic_DNA"/>
</dbReference>
<keyword evidence="2" id="KW-1185">Reference proteome</keyword>
<evidence type="ECO:0000313" key="1">
    <source>
        <dbReference type="EMBL" id="MFC5746049.1"/>
    </source>
</evidence>
<proteinExistence type="predicted"/>
<evidence type="ECO:0000313" key="2">
    <source>
        <dbReference type="Proteomes" id="UP001596074"/>
    </source>
</evidence>
<protein>
    <submittedName>
        <fullName evidence="1">Uncharacterized protein</fullName>
    </submittedName>
</protein>
<dbReference type="RefSeq" id="WP_378281665.1">
    <property type="nucleotide sequence ID" value="NZ_JBHSON010000011.1"/>
</dbReference>
<accession>A0ABW0ZVV5</accession>
<dbReference type="Proteomes" id="UP001596074">
    <property type="component" value="Unassembled WGS sequence"/>
</dbReference>
<gene>
    <name evidence="1" type="ORF">ACFPZN_10550</name>
</gene>
<reference evidence="2" key="1">
    <citation type="journal article" date="2019" name="Int. J. Syst. Evol. Microbiol.">
        <title>The Global Catalogue of Microorganisms (GCM) 10K type strain sequencing project: providing services to taxonomists for standard genome sequencing and annotation.</title>
        <authorList>
            <consortium name="The Broad Institute Genomics Platform"/>
            <consortium name="The Broad Institute Genome Sequencing Center for Infectious Disease"/>
            <person name="Wu L."/>
            <person name="Ma J."/>
        </authorList>
    </citation>
    <scope>NUCLEOTIDE SEQUENCE [LARGE SCALE GENOMIC DNA]</scope>
    <source>
        <strain evidence="2">KCTC 42087</strain>
    </source>
</reference>
<comment type="caution">
    <text evidence="1">The sequence shown here is derived from an EMBL/GenBank/DDBJ whole genome shotgun (WGS) entry which is preliminary data.</text>
</comment>
<sequence length="65" mass="7345">MDAVRQHTFDLRVHDRVALDEIELYAEILSAVAAAERPLTLDEIDMVLGLRSGEAGRRELTPQDR</sequence>